<dbReference type="RefSeq" id="WP_031145071.1">
    <property type="nucleotide sequence ID" value="NZ_BNEE01000002.1"/>
</dbReference>
<dbReference type="AlphaFoldDB" id="A0A919GRZ4"/>
<dbReference type="SUPFAM" id="SSF53335">
    <property type="entry name" value="S-adenosyl-L-methionine-dependent methyltransferases"/>
    <property type="match status" value="1"/>
</dbReference>
<organism evidence="5 6">
    <name type="scientific">Streptomyces xanthophaeus</name>
    <dbReference type="NCBI Taxonomy" id="67385"/>
    <lineage>
        <taxon>Bacteria</taxon>
        <taxon>Bacillati</taxon>
        <taxon>Actinomycetota</taxon>
        <taxon>Actinomycetes</taxon>
        <taxon>Kitasatosporales</taxon>
        <taxon>Streptomycetaceae</taxon>
        <taxon>Streptomyces</taxon>
    </lineage>
</organism>
<keyword evidence="6" id="KW-1185">Reference proteome</keyword>
<accession>A0A919GRZ4</accession>
<keyword evidence="2" id="KW-0808">Transferase</keyword>
<dbReference type="EMBL" id="BNEE01000002">
    <property type="protein sequence ID" value="GHI82785.1"/>
    <property type="molecule type" value="Genomic_DNA"/>
</dbReference>
<evidence type="ECO:0000256" key="2">
    <source>
        <dbReference type="ARBA" id="ARBA00022679"/>
    </source>
</evidence>
<keyword evidence="1" id="KW-0489">Methyltransferase</keyword>
<evidence type="ECO:0000259" key="4">
    <source>
        <dbReference type="Pfam" id="PF13649"/>
    </source>
</evidence>
<name>A0A919GRZ4_9ACTN</name>
<sequence length="246" mass="27407">MSTQQYDEIGEAYEGFKSLPLEQYVVVPSFLALVGDVRGKSVLDLASGTGFYSREFRRRGATEVLGVDISSEMVSVSQQLEAAHPLGLRYEVGNAAELRSFEERFDIGLAVQLLNYAEDIATTERMCRNVHRSLRPGGEFFLLNQSPDYRFDGPTPDKYGFRTELTGGEAETGPQVRTTALLDPPVSFVANRPRREVYEKSLLAAGFSELTWVPLTVSEAGIRAFGEGHWADFRANPPLEMLRCRV</sequence>
<evidence type="ECO:0000313" key="5">
    <source>
        <dbReference type="EMBL" id="GHI82785.1"/>
    </source>
</evidence>
<dbReference type="CDD" id="cd02440">
    <property type="entry name" value="AdoMet_MTases"/>
    <property type="match status" value="1"/>
</dbReference>
<comment type="caution">
    <text evidence="5">The sequence shown here is derived from an EMBL/GenBank/DDBJ whole genome shotgun (WGS) entry which is preliminary data.</text>
</comment>
<feature type="domain" description="Methyltransferase" evidence="4">
    <location>
        <begin position="42"/>
        <end position="138"/>
    </location>
</feature>
<dbReference type="Proteomes" id="UP000600026">
    <property type="component" value="Unassembled WGS sequence"/>
</dbReference>
<proteinExistence type="predicted"/>
<dbReference type="PANTHER" id="PTHR43464:SF19">
    <property type="entry name" value="UBIQUINONE BIOSYNTHESIS O-METHYLTRANSFERASE, MITOCHONDRIAL"/>
    <property type="match status" value="1"/>
</dbReference>
<gene>
    <name evidence="5" type="ORF">Sxan_01490</name>
</gene>
<dbReference type="PANTHER" id="PTHR43464">
    <property type="entry name" value="METHYLTRANSFERASE"/>
    <property type="match status" value="1"/>
</dbReference>
<dbReference type="OrthoDB" id="9791837at2"/>
<dbReference type="GO" id="GO:0032259">
    <property type="term" value="P:methylation"/>
    <property type="evidence" value="ECO:0007669"/>
    <property type="project" value="UniProtKB-KW"/>
</dbReference>
<evidence type="ECO:0000256" key="1">
    <source>
        <dbReference type="ARBA" id="ARBA00022603"/>
    </source>
</evidence>
<dbReference type="InterPro" id="IPR029063">
    <property type="entry name" value="SAM-dependent_MTases_sf"/>
</dbReference>
<protein>
    <recommendedName>
        <fullName evidence="4">Methyltransferase domain-containing protein</fullName>
    </recommendedName>
</protein>
<dbReference type="InterPro" id="IPR041698">
    <property type="entry name" value="Methyltransf_25"/>
</dbReference>
<reference evidence="5" key="1">
    <citation type="submission" date="2020-09" db="EMBL/GenBank/DDBJ databases">
        <title>Whole genome shotgun sequence of Streptomyces xanthophaeus NBRC 12829.</title>
        <authorList>
            <person name="Komaki H."/>
            <person name="Tamura T."/>
        </authorList>
    </citation>
    <scope>NUCLEOTIDE SEQUENCE</scope>
    <source>
        <strain evidence="5">NBRC 12829</strain>
    </source>
</reference>
<keyword evidence="3" id="KW-0949">S-adenosyl-L-methionine</keyword>
<evidence type="ECO:0000313" key="6">
    <source>
        <dbReference type="Proteomes" id="UP000600026"/>
    </source>
</evidence>
<dbReference type="Gene3D" id="3.40.50.150">
    <property type="entry name" value="Vaccinia Virus protein VP39"/>
    <property type="match status" value="1"/>
</dbReference>
<dbReference type="GO" id="GO:0008168">
    <property type="term" value="F:methyltransferase activity"/>
    <property type="evidence" value="ECO:0007669"/>
    <property type="project" value="UniProtKB-KW"/>
</dbReference>
<evidence type="ECO:0000256" key="3">
    <source>
        <dbReference type="ARBA" id="ARBA00022691"/>
    </source>
</evidence>
<dbReference type="Pfam" id="PF13649">
    <property type="entry name" value="Methyltransf_25"/>
    <property type="match status" value="1"/>
</dbReference>